<feature type="region of interest" description="Disordered" evidence="1">
    <location>
        <begin position="1"/>
        <end position="46"/>
    </location>
</feature>
<dbReference type="AlphaFoldDB" id="A0ABD3CEG4"/>
<accession>A0ABD3CEG4</accession>
<evidence type="ECO:0000313" key="2">
    <source>
        <dbReference type="EMBL" id="KAL3628265.1"/>
    </source>
</evidence>
<comment type="caution">
    <text evidence="2">The sequence shown here is derived from an EMBL/GenBank/DDBJ whole genome shotgun (WGS) entry which is preliminary data.</text>
</comment>
<reference evidence="3" key="1">
    <citation type="journal article" date="2024" name="IScience">
        <title>Strigolactones Initiate the Formation of Haustorium-like Structures in Castilleja.</title>
        <authorList>
            <person name="Buerger M."/>
            <person name="Peterson D."/>
            <person name="Chory J."/>
        </authorList>
    </citation>
    <scope>NUCLEOTIDE SEQUENCE [LARGE SCALE GENOMIC DNA]</scope>
</reference>
<evidence type="ECO:0008006" key="4">
    <source>
        <dbReference type="Google" id="ProtNLM"/>
    </source>
</evidence>
<keyword evidence="3" id="KW-1185">Reference proteome</keyword>
<sequence length="172" mass="19715">MDSGGEDDVPHLRDNDSANVNDGGSKKGKKGKKGKKEKKGRGIAKGLGLKTGPQIVIDQWGFNGEPIGTHSSKFVSYLGLLVRSRVNINTMWPDVSDDLKEQIWSEIKCNKQPGVTECGYYVMRYMYDIITNYRESENIGKDWKKQERPYSTIEMNEVRDVWARYFKDFFFS</sequence>
<dbReference type="EMBL" id="JAVIJP010000036">
    <property type="protein sequence ID" value="KAL3628265.1"/>
    <property type="molecule type" value="Genomic_DNA"/>
</dbReference>
<evidence type="ECO:0000313" key="3">
    <source>
        <dbReference type="Proteomes" id="UP001632038"/>
    </source>
</evidence>
<gene>
    <name evidence="2" type="ORF">CASFOL_027311</name>
</gene>
<organism evidence="2 3">
    <name type="scientific">Castilleja foliolosa</name>
    <dbReference type="NCBI Taxonomy" id="1961234"/>
    <lineage>
        <taxon>Eukaryota</taxon>
        <taxon>Viridiplantae</taxon>
        <taxon>Streptophyta</taxon>
        <taxon>Embryophyta</taxon>
        <taxon>Tracheophyta</taxon>
        <taxon>Spermatophyta</taxon>
        <taxon>Magnoliopsida</taxon>
        <taxon>eudicotyledons</taxon>
        <taxon>Gunneridae</taxon>
        <taxon>Pentapetalae</taxon>
        <taxon>asterids</taxon>
        <taxon>lamiids</taxon>
        <taxon>Lamiales</taxon>
        <taxon>Orobanchaceae</taxon>
        <taxon>Pedicularideae</taxon>
        <taxon>Castillejinae</taxon>
        <taxon>Castilleja</taxon>
    </lineage>
</organism>
<dbReference type="Proteomes" id="UP001632038">
    <property type="component" value="Unassembled WGS sequence"/>
</dbReference>
<evidence type="ECO:0000256" key="1">
    <source>
        <dbReference type="SAM" id="MobiDB-lite"/>
    </source>
</evidence>
<feature type="compositionally biased region" description="Basic residues" evidence="1">
    <location>
        <begin position="26"/>
        <end position="42"/>
    </location>
</feature>
<protein>
    <recommendedName>
        <fullName evidence="4">Ubiquitin-like protease family profile domain-containing protein</fullName>
    </recommendedName>
</protein>
<name>A0ABD3CEG4_9LAMI</name>
<proteinExistence type="predicted"/>